<reference evidence="1 2" key="1">
    <citation type="submission" date="2014-08" db="EMBL/GenBank/DDBJ databases">
        <title>Genomic and Phenotypic Diversity of Colwellia psychrerythraea strains from Disparate Marine Basins.</title>
        <authorList>
            <person name="Techtmann S.M."/>
            <person name="Stelling S.C."/>
            <person name="Utturkar S.M."/>
            <person name="Alshibli N."/>
            <person name="Harris A."/>
            <person name="Brown S.D."/>
            <person name="Hazen T.C."/>
        </authorList>
    </citation>
    <scope>NUCLEOTIDE SEQUENCE [LARGE SCALE GENOMIC DNA]</scope>
    <source>
        <strain evidence="1 2">GAB14E</strain>
    </source>
</reference>
<gene>
    <name evidence="1" type="ORF">GAB14E_0045</name>
</gene>
<organism evidence="1 2">
    <name type="scientific">Colwellia psychrerythraea</name>
    <name type="common">Vibrio psychroerythus</name>
    <dbReference type="NCBI Taxonomy" id="28229"/>
    <lineage>
        <taxon>Bacteria</taxon>
        <taxon>Pseudomonadati</taxon>
        <taxon>Pseudomonadota</taxon>
        <taxon>Gammaproteobacteria</taxon>
        <taxon>Alteromonadales</taxon>
        <taxon>Colwelliaceae</taxon>
        <taxon>Colwellia</taxon>
    </lineage>
</organism>
<dbReference type="Proteomes" id="UP000029868">
    <property type="component" value="Unassembled WGS sequence"/>
</dbReference>
<evidence type="ECO:0000313" key="1">
    <source>
        <dbReference type="EMBL" id="KGJ96098.1"/>
    </source>
</evidence>
<dbReference type="AlphaFoldDB" id="A0A099L2N5"/>
<proteinExistence type="predicted"/>
<evidence type="ECO:0000313" key="2">
    <source>
        <dbReference type="Proteomes" id="UP000029868"/>
    </source>
</evidence>
<name>A0A099L2N5_COLPS</name>
<protein>
    <submittedName>
        <fullName evidence="1">Uncharacterized protein</fullName>
    </submittedName>
</protein>
<comment type="caution">
    <text evidence="1">The sequence shown here is derived from an EMBL/GenBank/DDBJ whole genome shotgun (WGS) entry which is preliminary data.</text>
</comment>
<accession>A0A099L2N5</accession>
<sequence length="63" mass="6629">MFRAKALGLQGPKGGCIKSCTSALLKILSAANKAILELATECIKICTDKGGADQIFIIRLSYA</sequence>
<dbReference type="EMBL" id="JQEC01000011">
    <property type="protein sequence ID" value="KGJ96098.1"/>
    <property type="molecule type" value="Genomic_DNA"/>
</dbReference>